<accession>A0ABM7T7L8</accession>
<dbReference type="Gene3D" id="2.60.120.260">
    <property type="entry name" value="Galactose-binding domain-like"/>
    <property type="match status" value="1"/>
</dbReference>
<dbReference type="Gene3D" id="2.60.40.1080">
    <property type="match status" value="1"/>
</dbReference>
<sequence>MKNYFKKFSIMFVMLLVVIGVGVIQNGTMANAATVGQQLTQAEDGWRRFDDSDSKIIYGSQMKAGPFDSAYQKTVHENGSFGGNIDSKTTIKFYGTKFRIISRKYRSGISPQSSKNVSINLDGTLIDSYNMLNSKDEYASQCIMYEKIGLSLGIHTIILNPEDKLECEIDAIDIDSTGYLVDPNKSISLDKSSLSLIVSDSQNLTATTTPSAVGVTWISSDESIATVDSSGKVTAIKEGQATITAQIIGSETKATCEVAVTKSETTDPATPTEPTTGDANLFIELVDGQIKSYNLSSTEITKFKQWYLDRDNTKSNKPYYEFSKGDYKDYVIHEKIDWFEVR</sequence>
<protein>
    <recommendedName>
        <fullName evidence="1">BIG2 domain-containing protein</fullName>
    </recommendedName>
</protein>
<feature type="domain" description="BIG2" evidence="1">
    <location>
        <begin position="183"/>
        <end position="257"/>
    </location>
</feature>
<dbReference type="RefSeq" id="WP_224033314.1">
    <property type="nucleotide sequence ID" value="NZ_AP024849.1"/>
</dbReference>
<evidence type="ECO:0000259" key="1">
    <source>
        <dbReference type="SMART" id="SM00635"/>
    </source>
</evidence>
<dbReference type="SUPFAM" id="SSF49373">
    <property type="entry name" value="Invasin/intimin cell-adhesion fragments"/>
    <property type="match status" value="1"/>
</dbReference>
<dbReference type="SMART" id="SM00635">
    <property type="entry name" value="BID_2"/>
    <property type="match status" value="1"/>
</dbReference>
<dbReference type="EMBL" id="AP024849">
    <property type="protein sequence ID" value="BCZ46918.1"/>
    <property type="molecule type" value="Genomic_DNA"/>
</dbReference>
<dbReference type="InterPro" id="IPR008964">
    <property type="entry name" value="Invasin/intimin_cell_adhesion"/>
</dbReference>
<organism evidence="2 3">
    <name type="scientific">Clostridium gelidum</name>
    <dbReference type="NCBI Taxonomy" id="704125"/>
    <lineage>
        <taxon>Bacteria</taxon>
        <taxon>Bacillati</taxon>
        <taxon>Bacillota</taxon>
        <taxon>Clostridia</taxon>
        <taxon>Eubacteriales</taxon>
        <taxon>Clostridiaceae</taxon>
        <taxon>Clostridium</taxon>
    </lineage>
</organism>
<proteinExistence type="predicted"/>
<gene>
    <name evidence="2" type="ORF">psyc5s11_29850</name>
</gene>
<evidence type="ECO:0000313" key="2">
    <source>
        <dbReference type="EMBL" id="BCZ46918.1"/>
    </source>
</evidence>
<keyword evidence="3" id="KW-1185">Reference proteome</keyword>
<name>A0ABM7T7L8_9CLOT</name>
<dbReference type="Proteomes" id="UP000824633">
    <property type="component" value="Chromosome"/>
</dbReference>
<evidence type="ECO:0000313" key="3">
    <source>
        <dbReference type="Proteomes" id="UP000824633"/>
    </source>
</evidence>
<dbReference type="InterPro" id="IPR003343">
    <property type="entry name" value="Big_2"/>
</dbReference>
<dbReference type="Pfam" id="PF02368">
    <property type="entry name" value="Big_2"/>
    <property type="match status" value="1"/>
</dbReference>
<reference evidence="3" key="1">
    <citation type="submission" date="2021-07" db="EMBL/GenBank/DDBJ databases">
        <title>Complete genome sequencing of a Clostridium isolate.</title>
        <authorList>
            <person name="Ueki A."/>
            <person name="Tonouchi A."/>
        </authorList>
    </citation>
    <scope>NUCLEOTIDE SEQUENCE [LARGE SCALE GENOMIC DNA]</scope>
    <source>
        <strain evidence="3">C5S11</strain>
    </source>
</reference>